<organism evidence="1">
    <name type="scientific">Anguilla anguilla</name>
    <name type="common">European freshwater eel</name>
    <name type="synonym">Muraena anguilla</name>
    <dbReference type="NCBI Taxonomy" id="7936"/>
    <lineage>
        <taxon>Eukaryota</taxon>
        <taxon>Metazoa</taxon>
        <taxon>Chordata</taxon>
        <taxon>Craniata</taxon>
        <taxon>Vertebrata</taxon>
        <taxon>Euteleostomi</taxon>
        <taxon>Actinopterygii</taxon>
        <taxon>Neopterygii</taxon>
        <taxon>Teleostei</taxon>
        <taxon>Anguilliformes</taxon>
        <taxon>Anguillidae</taxon>
        <taxon>Anguilla</taxon>
    </lineage>
</organism>
<accession>A0A0E9S299</accession>
<protein>
    <submittedName>
        <fullName evidence="1">Uncharacterized protein</fullName>
    </submittedName>
</protein>
<reference evidence="1" key="1">
    <citation type="submission" date="2014-11" db="EMBL/GenBank/DDBJ databases">
        <authorList>
            <person name="Amaro Gonzalez C."/>
        </authorList>
    </citation>
    <scope>NUCLEOTIDE SEQUENCE</scope>
</reference>
<reference evidence="1" key="2">
    <citation type="journal article" date="2015" name="Fish Shellfish Immunol.">
        <title>Early steps in the European eel (Anguilla anguilla)-Vibrio vulnificus interaction in the gills: Role of the RtxA13 toxin.</title>
        <authorList>
            <person name="Callol A."/>
            <person name="Pajuelo D."/>
            <person name="Ebbesson L."/>
            <person name="Teles M."/>
            <person name="MacKenzie S."/>
            <person name="Amaro C."/>
        </authorList>
    </citation>
    <scope>NUCLEOTIDE SEQUENCE</scope>
</reference>
<name>A0A0E9S299_ANGAN</name>
<proteinExistence type="predicted"/>
<dbReference type="EMBL" id="GBXM01073171">
    <property type="protein sequence ID" value="JAH35406.1"/>
    <property type="molecule type" value="Transcribed_RNA"/>
</dbReference>
<dbReference type="AlphaFoldDB" id="A0A0E9S299"/>
<sequence length="85" mass="10143">MSIWRLYGLRYHFSEYKHFNLDFKTPGVPTASLKHFLCHFQSSDFSTSPLLWCYFSPPLKWSAASISISVAQYWYQKYRIDLSFC</sequence>
<evidence type="ECO:0000313" key="1">
    <source>
        <dbReference type="EMBL" id="JAH35406.1"/>
    </source>
</evidence>